<evidence type="ECO:0000313" key="3">
    <source>
        <dbReference type="Proteomes" id="UP000241158"/>
    </source>
</evidence>
<reference evidence="3" key="1">
    <citation type="submission" date="2017-11" db="EMBL/GenBank/DDBJ databases">
        <authorList>
            <person name="Kuznetsova I."/>
            <person name="Sazanova A."/>
            <person name="Chirak E."/>
            <person name="Safronova V."/>
            <person name="Willems A."/>
        </authorList>
    </citation>
    <scope>NUCLEOTIDE SEQUENCE [LARGE SCALE GENOMIC DNA]</scope>
    <source>
        <strain evidence="3">PEPV15</strain>
    </source>
</reference>
<sequence>MLIHALNLLKKIKKPVASSQETPVKITIPPARKPPRREVLDSDGKLRRTRQLIEQNRLI</sequence>
<protein>
    <submittedName>
        <fullName evidence="2">Uncharacterized protein</fullName>
    </submittedName>
</protein>
<dbReference type="AlphaFoldDB" id="A0A2P7B1B5"/>
<evidence type="ECO:0000313" key="2">
    <source>
        <dbReference type="EMBL" id="PSH60253.1"/>
    </source>
</evidence>
<evidence type="ECO:0000256" key="1">
    <source>
        <dbReference type="SAM" id="MobiDB-lite"/>
    </source>
</evidence>
<name>A0A2P7B1B5_9HYPH</name>
<organism evidence="2 3">
    <name type="scientific">Phyllobacterium endophyticum</name>
    <dbReference type="NCBI Taxonomy" id="1149773"/>
    <lineage>
        <taxon>Bacteria</taxon>
        <taxon>Pseudomonadati</taxon>
        <taxon>Pseudomonadota</taxon>
        <taxon>Alphaproteobacteria</taxon>
        <taxon>Hyphomicrobiales</taxon>
        <taxon>Phyllobacteriaceae</taxon>
        <taxon>Phyllobacterium</taxon>
    </lineage>
</organism>
<dbReference type="EMBL" id="PGGN01000001">
    <property type="protein sequence ID" value="PSH60253.1"/>
    <property type="molecule type" value="Genomic_DNA"/>
</dbReference>
<keyword evidence="3" id="KW-1185">Reference proteome</keyword>
<proteinExistence type="predicted"/>
<dbReference type="Proteomes" id="UP000241158">
    <property type="component" value="Unassembled WGS sequence"/>
</dbReference>
<feature type="region of interest" description="Disordered" evidence="1">
    <location>
        <begin position="19"/>
        <end position="38"/>
    </location>
</feature>
<comment type="caution">
    <text evidence="2">The sequence shown here is derived from an EMBL/GenBank/DDBJ whole genome shotgun (WGS) entry which is preliminary data.</text>
</comment>
<accession>A0A2P7B1B5</accession>
<gene>
    <name evidence="2" type="ORF">CU100_06040</name>
</gene>